<gene>
    <name evidence="2" type="ORF">HJG60_010079</name>
</gene>
<reference evidence="2 3" key="1">
    <citation type="journal article" date="2020" name="Nature">
        <title>Six reference-quality genomes reveal evolution of bat adaptations.</title>
        <authorList>
            <person name="Jebb D."/>
            <person name="Huang Z."/>
            <person name="Pippel M."/>
            <person name="Hughes G.M."/>
            <person name="Lavrichenko K."/>
            <person name="Devanna P."/>
            <person name="Winkler S."/>
            <person name="Jermiin L.S."/>
            <person name="Skirmuntt E.C."/>
            <person name="Katzourakis A."/>
            <person name="Burkitt-Gray L."/>
            <person name="Ray D.A."/>
            <person name="Sullivan K.A.M."/>
            <person name="Roscito J.G."/>
            <person name="Kirilenko B.M."/>
            <person name="Davalos L.M."/>
            <person name="Corthals A.P."/>
            <person name="Power M.L."/>
            <person name="Jones G."/>
            <person name="Ransome R.D."/>
            <person name="Dechmann D.K.N."/>
            <person name="Locatelli A.G."/>
            <person name="Puechmaille S.J."/>
            <person name="Fedrigo O."/>
            <person name="Jarvis E.D."/>
            <person name="Hiller M."/>
            <person name="Vernes S.C."/>
            <person name="Myers E.W."/>
            <person name="Teeling E.C."/>
        </authorList>
    </citation>
    <scope>NUCLEOTIDE SEQUENCE [LARGE SCALE GENOMIC DNA]</scope>
    <source>
        <strain evidence="2">Bat1K_MPI-CBG_1</strain>
    </source>
</reference>
<accession>A0A834AVV3</accession>
<protein>
    <submittedName>
        <fullName evidence="2">Uncharacterized protein</fullName>
    </submittedName>
</protein>
<evidence type="ECO:0000313" key="2">
    <source>
        <dbReference type="EMBL" id="KAF6119604.1"/>
    </source>
</evidence>
<dbReference type="Proteomes" id="UP000664940">
    <property type="component" value="Unassembled WGS sequence"/>
</dbReference>
<proteinExistence type="predicted"/>
<organism evidence="2 3">
    <name type="scientific">Phyllostomus discolor</name>
    <name type="common">pale spear-nosed bat</name>
    <dbReference type="NCBI Taxonomy" id="89673"/>
    <lineage>
        <taxon>Eukaryota</taxon>
        <taxon>Metazoa</taxon>
        <taxon>Chordata</taxon>
        <taxon>Craniata</taxon>
        <taxon>Vertebrata</taxon>
        <taxon>Euteleostomi</taxon>
        <taxon>Mammalia</taxon>
        <taxon>Eutheria</taxon>
        <taxon>Laurasiatheria</taxon>
        <taxon>Chiroptera</taxon>
        <taxon>Yangochiroptera</taxon>
        <taxon>Phyllostomidae</taxon>
        <taxon>Phyllostominae</taxon>
        <taxon>Phyllostomus</taxon>
    </lineage>
</organism>
<sequence>MWRKPWRGLGLRRFLLHQEPSPRCVKQLGNVLAHPGGSHKCPPAALRDHDGPRPFLSLRSATDSIRLKAATARKIGVMCSAGRPRTRQPTGAPSQKPVQEGSTVPPWRKCELQRSHLSCRRRSRLLL</sequence>
<evidence type="ECO:0000313" key="3">
    <source>
        <dbReference type="Proteomes" id="UP000664940"/>
    </source>
</evidence>
<feature type="compositionally biased region" description="Polar residues" evidence="1">
    <location>
        <begin position="87"/>
        <end position="102"/>
    </location>
</feature>
<dbReference type="AlphaFoldDB" id="A0A834AVV3"/>
<dbReference type="EMBL" id="JABVXQ010000003">
    <property type="protein sequence ID" value="KAF6119604.1"/>
    <property type="molecule type" value="Genomic_DNA"/>
</dbReference>
<comment type="caution">
    <text evidence="2">The sequence shown here is derived from an EMBL/GenBank/DDBJ whole genome shotgun (WGS) entry which is preliminary data.</text>
</comment>
<feature type="region of interest" description="Disordered" evidence="1">
    <location>
        <begin position="80"/>
        <end position="107"/>
    </location>
</feature>
<evidence type="ECO:0000256" key="1">
    <source>
        <dbReference type="SAM" id="MobiDB-lite"/>
    </source>
</evidence>
<name>A0A834AVV3_9CHIR</name>